<accession>A0ABS5TDL5</accession>
<organism evidence="3 4">
    <name type="scientific">Kineosporia corallincola</name>
    <dbReference type="NCBI Taxonomy" id="2835133"/>
    <lineage>
        <taxon>Bacteria</taxon>
        <taxon>Bacillati</taxon>
        <taxon>Actinomycetota</taxon>
        <taxon>Actinomycetes</taxon>
        <taxon>Kineosporiales</taxon>
        <taxon>Kineosporiaceae</taxon>
        <taxon>Kineosporia</taxon>
    </lineage>
</organism>
<proteinExistence type="predicted"/>
<sequence>MSPRGGQQLPDGVRRLALAAAVAGASSAVAAGVAAATAATVFARRVVTPDANKPESVEVVSVANGVVTLKADADTTMPGRYGLWQDGGRSHARLGEVSRYDTAAGTVQRPLIGLDSGRLRAGKARLNQYFYAGDPASALGLPYADVVIEGDSTLHGWLVPGARLNQDERVTASARGTTAVAGVRPGRRARASEQAALPPTGSTWAILVHGRGATREECLRALPVLHRLGVTSLVAGYRTTAGLPLGTLPPARYHLGDTEWRDVEAAIVYAAEHGAEEVVLFGWSMGGAIVMQTVSRSWTADRVKGIVLDAPVMDWRDTLAHQARMNRVPPAVGRLGQSVLSHRSAWRLAGTEAPVDLDRLDWVSRAAEVKHPILLIHSRDDEYVPSGPSEKFAEARPDLATYMSIDGARHCKEWNVDATAWESAVARFLLRL</sequence>
<evidence type="ECO:0000313" key="3">
    <source>
        <dbReference type="EMBL" id="MBT0769174.1"/>
    </source>
</evidence>
<evidence type="ECO:0000256" key="1">
    <source>
        <dbReference type="SAM" id="SignalP"/>
    </source>
</evidence>
<dbReference type="InterPro" id="IPR001375">
    <property type="entry name" value="Peptidase_S9_cat"/>
</dbReference>
<feature type="chain" id="PRO_5046818086" evidence="1">
    <location>
        <begin position="31"/>
        <end position="432"/>
    </location>
</feature>
<dbReference type="Gene3D" id="3.40.50.1820">
    <property type="entry name" value="alpha/beta hydrolase"/>
    <property type="match status" value="1"/>
</dbReference>
<keyword evidence="4" id="KW-1185">Reference proteome</keyword>
<keyword evidence="1" id="KW-0732">Signal</keyword>
<dbReference type="GO" id="GO:0016787">
    <property type="term" value="F:hydrolase activity"/>
    <property type="evidence" value="ECO:0007669"/>
    <property type="project" value="UniProtKB-KW"/>
</dbReference>
<dbReference type="RefSeq" id="WP_214155459.1">
    <property type="nucleotide sequence ID" value="NZ_JAHBAY010000003.1"/>
</dbReference>
<dbReference type="InterPro" id="IPR029058">
    <property type="entry name" value="AB_hydrolase_fold"/>
</dbReference>
<feature type="domain" description="Peptidase S9 prolyl oligopeptidase catalytic" evidence="2">
    <location>
        <begin position="251"/>
        <end position="395"/>
    </location>
</feature>
<keyword evidence="3" id="KW-0378">Hydrolase</keyword>
<protein>
    <submittedName>
        <fullName evidence="3">Alpha/beta fold hydrolase</fullName>
    </submittedName>
</protein>
<name>A0ABS5TDL5_9ACTN</name>
<evidence type="ECO:0000313" key="4">
    <source>
        <dbReference type="Proteomes" id="UP001197247"/>
    </source>
</evidence>
<feature type="signal peptide" evidence="1">
    <location>
        <begin position="1"/>
        <end position="30"/>
    </location>
</feature>
<dbReference type="PANTHER" id="PTHR12277:SF79">
    <property type="entry name" value="XAA-PRO DIPEPTIDYL-PEPTIDASE-RELATED"/>
    <property type="match status" value="1"/>
</dbReference>
<gene>
    <name evidence="3" type="ORF">KIH74_09605</name>
</gene>
<dbReference type="EMBL" id="JAHBAY010000003">
    <property type="protein sequence ID" value="MBT0769174.1"/>
    <property type="molecule type" value="Genomic_DNA"/>
</dbReference>
<evidence type="ECO:0000259" key="2">
    <source>
        <dbReference type="Pfam" id="PF00326"/>
    </source>
</evidence>
<comment type="caution">
    <text evidence="3">The sequence shown here is derived from an EMBL/GenBank/DDBJ whole genome shotgun (WGS) entry which is preliminary data.</text>
</comment>
<reference evidence="3 4" key="1">
    <citation type="submission" date="2021-05" db="EMBL/GenBank/DDBJ databases">
        <title>Kineosporia and Streptomyces sp. nov. two new marine actinobacteria isolated from Coral.</title>
        <authorList>
            <person name="Buangrab K."/>
            <person name="Sutthacheep M."/>
            <person name="Yeemin T."/>
            <person name="Harunari E."/>
            <person name="Igarashi Y."/>
            <person name="Kanchanasin P."/>
            <person name="Tanasupawat S."/>
            <person name="Phongsopitanun W."/>
        </authorList>
    </citation>
    <scope>NUCLEOTIDE SEQUENCE [LARGE SCALE GENOMIC DNA]</scope>
    <source>
        <strain evidence="3 4">J2-2</strain>
    </source>
</reference>
<dbReference type="PANTHER" id="PTHR12277">
    <property type="entry name" value="ALPHA/BETA HYDROLASE DOMAIN-CONTAINING PROTEIN"/>
    <property type="match status" value="1"/>
</dbReference>
<dbReference type="Proteomes" id="UP001197247">
    <property type="component" value="Unassembled WGS sequence"/>
</dbReference>
<dbReference type="Pfam" id="PF00326">
    <property type="entry name" value="Peptidase_S9"/>
    <property type="match status" value="1"/>
</dbReference>
<dbReference type="SUPFAM" id="SSF53474">
    <property type="entry name" value="alpha/beta-Hydrolases"/>
    <property type="match status" value="1"/>
</dbReference>